<accession>A0AB34JCD4</accession>
<dbReference type="Proteomes" id="UP001515480">
    <property type="component" value="Unassembled WGS sequence"/>
</dbReference>
<name>A0AB34JCD4_PRYPA</name>
<proteinExistence type="predicted"/>
<dbReference type="EMBL" id="JBGBPQ010000009">
    <property type="protein sequence ID" value="KAL1519394.1"/>
    <property type="molecule type" value="Genomic_DNA"/>
</dbReference>
<evidence type="ECO:0000313" key="1">
    <source>
        <dbReference type="EMBL" id="KAL1519394.1"/>
    </source>
</evidence>
<gene>
    <name evidence="1" type="ORF">AB1Y20_022919</name>
</gene>
<evidence type="ECO:0000313" key="2">
    <source>
        <dbReference type="Proteomes" id="UP001515480"/>
    </source>
</evidence>
<protein>
    <submittedName>
        <fullName evidence="1">Uncharacterized protein</fullName>
    </submittedName>
</protein>
<organism evidence="1 2">
    <name type="scientific">Prymnesium parvum</name>
    <name type="common">Toxic golden alga</name>
    <dbReference type="NCBI Taxonomy" id="97485"/>
    <lineage>
        <taxon>Eukaryota</taxon>
        <taxon>Haptista</taxon>
        <taxon>Haptophyta</taxon>
        <taxon>Prymnesiophyceae</taxon>
        <taxon>Prymnesiales</taxon>
        <taxon>Prymnesiaceae</taxon>
        <taxon>Prymnesium</taxon>
    </lineage>
</organism>
<sequence length="133" mass="14366">MGRERMSTAHMGPAIQTCDAAPPSLRLSRRLACPSRRARPPLPPLQVRAGGNICNDFYAAALSVRTANLYLHLPLQQDCFSWMACSLERATKFCFFSFFSVGRLVLQGLDACGLLTLATTSLDDASPISSASA</sequence>
<dbReference type="AlphaFoldDB" id="A0AB34JCD4"/>
<keyword evidence="2" id="KW-1185">Reference proteome</keyword>
<reference evidence="1 2" key="1">
    <citation type="journal article" date="2024" name="Science">
        <title>Giant polyketide synthase enzymes in the biosynthesis of giant marine polyether toxins.</title>
        <authorList>
            <person name="Fallon T.R."/>
            <person name="Shende V.V."/>
            <person name="Wierzbicki I.H."/>
            <person name="Pendleton A.L."/>
            <person name="Watervoot N.F."/>
            <person name="Auber R.P."/>
            <person name="Gonzalez D.J."/>
            <person name="Wisecaver J.H."/>
            <person name="Moore B.S."/>
        </authorList>
    </citation>
    <scope>NUCLEOTIDE SEQUENCE [LARGE SCALE GENOMIC DNA]</scope>
    <source>
        <strain evidence="1 2">12B1</strain>
    </source>
</reference>
<comment type="caution">
    <text evidence="1">The sequence shown here is derived from an EMBL/GenBank/DDBJ whole genome shotgun (WGS) entry which is preliminary data.</text>
</comment>